<dbReference type="Proteomes" id="UP000727456">
    <property type="component" value="Unassembled WGS sequence"/>
</dbReference>
<evidence type="ECO:0008006" key="3">
    <source>
        <dbReference type="Google" id="ProtNLM"/>
    </source>
</evidence>
<keyword evidence="2" id="KW-1185">Reference proteome</keyword>
<dbReference type="Pfam" id="PF08857">
    <property type="entry name" value="ParBc_2"/>
    <property type="match status" value="1"/>
</dbReference>
<dbReference type="InterPro" id="IPR036086">
    <property type="entry name" value="ParB/Sulfiredoxin_sf"/>
</dbReference>
<dbReference type="Gene3D" id="3.90.1530.10">
    <property type="entry name" value="Conserved hypothetical protein from pyrococcus furiosus pfu- 392566-001, ParB domain"/>
    <property type="match status" value="1"/>
</dbReference>
<dbReference type="InterPro" id="IPR014956">
    <property type="entry name" value="ParBc_2"/>
</dbReference>
<dbReference type="Gene3D" id="1.10.8.10">
    <property type="entry name" value="DNA helicase RuvA subunit, C-terminal domain"/>
    <property type="match status" value="1"/>
</dbReference>
<proteinExistence type="predicted"/>
<dbReference type="EMBL" id="JAAOZC010000010">
    <property type="protein sequence ID" value="NIJ09387.1"/>
    <property type="molecule type" value="Genomic_DNA"/>
</dbReference>
<dbReference type="CDD" id="cd16390">
    <property type="entry name" value="ParB_N_Srx_like"/>
    <property type="match status" value="1"/>
</dbReference>
<protein>
    <recommendedName>
        <fullName evidence="3">Asparagine synthetase domain-containing protein</fullName>
    </recommendedName>
</protein>
<dbReference type="SUPFAM" id="SSF110849">
    <property type="entry name" value="ParB/Sulfiredoxin"/>
    <property type="match status" value="1"/>
</dbReference>
<reference evidence="1 2" key="1">
    <citation type="submission" date="2020-03" db="EMBL/GenBank/DDBJ databases">
        <title>Genomic Encyclopedia of Type Strains, Phase III (KMG-III): the genomes of soil and plant-associated and newly described type strains.</title>
        <authorList>
            <person name="Whitman W."/>
        </authorList>
    </citation>
    <scope>NUCLEOTIDE SEQUENCE [LARGE SCALE GENOMIC DNA]</scope>
    <source>
        <strain evidence="1 2">CECT 8804</strain>
    </source>
</reference>
<organism evidence="1 2">
    <name type="scientific">Sphingomonas vulcanisoli</name>
    <dbReference type="NCBI Taxonomy" id="1658060"/>
    <lineage>
        <taxon>Bacteria</taxon>
        <taxon>Pseudomonadati</taxon>
        <taxon>Pseudomonadota</taxon>
        <taxon>Alphaproteobacteria</taxon>
        <taxon>Sphingomonadales</taxon>
        <taxon>Sphingomonadaceae</taxon>
        <taxon>Sphingomonas</taxon>
    </lineage>
</organism>
<gene>
    <name evidence="1" type="ORF">FHS31_003019</name>
</gene>
<comment type="caution">
    <text evidence="1">The sequence shown here is derived from an EMBL/GenBank/DDBJ whole genome shotgun (WGS) entry which is preliminary data.</text>
</comment>
<name>A0ABX0TY33_9SPHN</name>
<accession>A0ABX0TY33</accession>
<evidence type="ECO:0000313" key="2">
    <source>
        <dbReference type="Proteomes" id="UP000727456"/>
    </source>
</evidence>
<sequence length="147" mass="16620">MVDKHHLARALFEEGLKTVMVRIVGDLEDLPARLFKPFLMSRHWLYPIDAKGRRRSVSRLPKRIDQLADDPYRSLAGALRRAGGFAKVKAPFAEFLWAALLRLHVDRALVEEGFETTLDLALALAHDAIADDLPGWCVMPAPVRRRA</sequence>
<evidence type="ECO:0000313" key="1">
    <source>
        <dbReference type="EMBL" id="NIJ09387.1"/>
    </source>
</evidence>